<proteinExistence type="predicted"/>
<reference evidence="3 4" key="1">
    <citation type="submission" date="2016-10" db="EMBL/GenBank/DDBJ databases">
        <authorList>
            <person name="Varghese N."/>
            <person name="Submissions S."/>
        </authorList>
    </citation>
    <scope>NUCLEOTIDE SEQUENCE [LARGE SCALE GENOMIC DNA]</scope>
    <source>
        <strain evidence="3 4">WCC6</strain>
    </source>
</reference>
<dbReference type="PANTHER" id="PTHR43767:SF1">
    <property type="entry name" value="NONRIBOSOMAL PEPTIDE SYNTHASE PES1 (EUROFUNG)-RELATED"/>
    <property type="match status" value="1"/>
</dbReference>
<dbReference type="InterPro" id="IPR050237">
    <property type="entry name" value="ATP-dep_AMP-bd_enzyme"/>
</dbReference>
<dbReference type="RefSeq" id="WP_074704599.1">
    <property type="nucleotide sequence ID" value="NZ_FNOP01000002.1"/>
</dbReference>
<name>A0A1H2UHN0_ACIFE</name>
<dbReference type="Pfam" id="PF13193">
    <property type="entry name" value="AMP-binding_C"/>
    <property type="match status" value="1"/>
</dbReference>
<comment type="caution">
    <text evidence="3">The sequence shown here is derived from an EMBL/GenBank/DDBJ whole genome shotgun (WGS) entry which is preliminary data.</text>
</comment>
<dbReference type="InterPro" id="IPR020845">
    <property type="entry name" value="AMP-binding_CS"/>
</dbReference>
<dbReference type="Gene3D" id="3.30.300.30">
    <property type="match status" value="1"/>
</dbReference>
<feature type="domain" description="AMP-binding enzyme C-terminal" evidence="2">
    <location>
        <begin position="403"/>
        <end position="478"/>
    </location>
</feature>
<dbReference type="InterPro" id="IPR000873">
    <property type="entry name" value="AMP-dep_synth/lig_dom"/>
</dbReference>
<dbReference type="PROSITE" id="PS00455">
    <property type="entry name" value="AMP_BINDING"/>
    <property type="match status" value="1"/>
</dbReference>
<evidence type="ECO:0000259" key="2">
    <source>
        <dbReference type="Pfam" id="PF13193"/>
    </source>
</evidence>
<sequence>MLVHHLLSFGEPDRLAVFDQGRSYTYLDLRTLVRQCRNALYAQGIRQQTCVAIFSRKTVHYIVAYLALASLGAIAVPINSQLSQREVGFILRDSESSLLLYTGNPFAWNVLEATADLEGSIRQLPLDGYLDSPAPEAPSLSETFTDQEPFLIIYTSGTTGRPKGALLSHANVTCNARQFQEILRITPEDRVLAVLPLYHCFCLITALINPLLVGASIFLYDSVNLKDIVHFIRDQQLTVLYLVPSLCSLLVRRGQPEDLTSVRYTVVGGTAMPLSLLQAFEARYHQPIIEGYGLSEASPVVSVNPPEKVKSGTIGLPLPEIQVKVVDPEGREMPQGSRGELLVKGPNVMLGYWHLPKATADALVDGWLHTGDVVVEDQDGYLRLVDRLKDMIISMGENIYPREIEELVYAYPGIDEAAVIGIPDKLRGQAGCCFYTVREGETVDPRALKKYLQQNLAIYKVPRVFRQLETMPHLATGKIAKKELK</sequence>
<dbReference type="EMBL" id="FNOP01000002">
    <property type="protein sequence ID" value="SDW55641.1"/>
    <property type="molecule type" value="Genomic_DNA"/>
</dbReference>
<dbReference type="InterPro" id="IPR025110">
    <property type="entry name" value="AMP-bd_C"/>
</dbReference>
<dbReference type="Proteomes" id="UP000182379">
    <property type="component" value="Unassembled WGS sequence"/>
</dbReference>
<dbReference type="InterPro" id="IPR042099">
    <property type="entry name" value="ANL_N_sf"/>
</dbReference>
<dbReference type="PANTHER" id="PTHR43767">
    <property type="entry name" value="LONG-CHAIN-FATTY-ACID--COA LIGASE"/>
    <property type="match status" value="1"/>
</dbReference>
<feature type="domain" description="AMP-dependent synthetase/ligase" evidence="1">
    <location>
        <begin position="11"/>
        <end position="353"/>
    </location>
</feature>
<dbReference type="InterPro" id="IPR045851">
    <property type="entry name" value="AMP-bd_C_sf"/>
</dbReference>
<dbReference type="Pfam" id="PF00501">
    <property type="entry name" value="AMP-binding"/>
    <property type="match status" value="1"/>
</dbReference>
<accession>A0A1H2UHN0</accession>
<gene>
    <name evidence="3" type="ORF">SAMN05216495_102216</name>
</gene>
<dbReference type="Gene3D" id="3.40.50.12780">
    <property type="entry name" value="N-terminal domain of ligase-like"/>
    <property type="match status" value="1"/>
</dbReference>
<organism evidence="3 4">
    <name type="scientific">Acidaminococcus fermentans</name>
    <dbReference type="NCBI Taxonomy" id="905"/>
    <lineage>
        <taxon>Bacteria</taxon>
        <taxon>Bacillati</taxon>
        <taxon>Bacillota</taxon>
        <taxon>Negativicutes</taxon>
        <taxon>Acidaminococcales</taxon>
        <taxon>Acidaminococcaceae</taxon>
        <taxon>Acidaminococcus</taxon>
    </lineage>
</organism>
<dbReference type="AlphaFoldDB" id="A0A1H2UHN0"/>
<protein>
    <submittedName>
        <fullName evidence="3">Long-chain acyl-CoA synthetase</fullName>
    </submittedName>
</protein>
<dbReference type="SUPFAM" id="SSF56801">
    <property type="entry name" value="Acetyl-CoA synthetase-like"/>
    <property type="match status" value="1"/>
</dbReference>
<evidence type="ECO:0000313" key="4">
    <source>
        <dbReference type="Proteomes" id="UP000182379"/>
    </source>
</evidence>
<dbReference type="GO" id="GO:0016878">
    <property type="term" value="F:acid-thiol ligase activity"/>
    <property type="evidence" value="ECO:0007669"/>
    <property type="project" value="UniProtKB-ARBA"/>
</dbReference>
<evidence type="ECO:0000259" key="1">
    <source>
        <dbReference type="Pfam" id="PF00501"/>
    </source>
</evidence>
<evidence type="ECO:0000313" key="3">
    <source>
        <dbReference type="EMBL" id="SDW55641.1"/>
    </source>
</evidence>